<keyword evidence="1" id="KW-0863">Zinc-finger</keyword>
<feature type="domain" description="RING-type" evidence="3">
    <location>
        <begin position="185"/>
        <end position="230"/>
    </location>
</feature>
<dbReference type="GO" id="GO:0008270">
    <property type="term" value="F:zinc ion binding"/>
    <property type="evidence" value="ECO:0007669"/>
    <property type="project" value="UniProtKB-KW"/>
</dbReference>
<reference evidence="5" key="1">
    <citation type="submission" date="2012-02" db="EMBL/GenBank/DDBJ databases">
        <title>Genome sequencing of Giardia lamblia Genotypes A2 and B isolates (DH and GS) and comparative analysis with the genomes of Genotypes A1 and E (WB and Pig).</title>
        <authorList>
            <person name="Adam R."/>
            <person name="Dahlstrom E."/>
            <person name="Martens C."/>
            <person name="Bruno D."/>
            <person name="Barbian K."/>
            <person name="Porcella S.F."/>
            <person name="Nash T."/>
        </authorList>
    </citation>
    <scope>NUCLEOTIDE SEQUENCE</scope>
    <source>
        <strain evidence="5">DH</strain>
    </source>
</reference>
<dbReference type="SUPFAM" id="SSF57850">
    <property type="entry name" value="RING/U-box"/>
    <property type="match status" value="1"/>
</dbReference>
<reference evidence="4 5" key="2">
    <citation type="journal article" date="2013" name="Genome Biol. Evol.">
        <title>Genome sequencing of Giardia lamblia genotypes A2 and B isolates (DH and GS) and comparative analysis with the genomes of genotypes A1 and E (WB and Pig).</title>
        <authorList>
            <person name="Adam R.D."/>
            <person name="Dahlstrom E.W."/>
            <person name="Martens C.A."/>
            <person name="Bruno D.P."/>
            <person name="Barbian K.D."/>
            <person name="Ricklefs S.M."/>
            <person name="Hernandez M.M."/>
            <person name="Narla N.P."/>
            <person name="Patel R.B."/>
            <person name="Porcella S.F."/>
            <person name="Nash T.E."/>
        </authorList>
    </citation>
    <scope>NUCLEOTIDE SEQUENCE [LARGE SCALE GENOMIC DNA]</scope>
    <source>
        <strain evidence="4 5">DH</strain>
    </source>
</reference>
<accession>V6T834</accession>
<dbReference type="AlphaFoldDB" id="V6T834"/>
<comment type="caution">
    <text evidence="4">The sequence shown here is derived from an EMBL/GenBank/DDBJ whole genome shotgun (WGS) entry which is preliminary data.</text>
</comment>
<dbReference type="VEuPathDB" id="GiardiaDB:GL50803_004430"/>
<dbReference type="InterPro" id="IPR013083">
    <property type="entry name" value="Znf_RING/FYVE/PHD"/>
</dbReference>
<dbReference type="Proteomes" id="UP000018320">
    <property type="component" value="Unassembled WGS sequence"/>
</dbReference>
<evidence type="ECO:0000313" key="5">
    <source>
        <dbReference type="Proteomes" id="UP000018320"/>
    </source>
</evidence>
<evidence type="ECO:0000259" key="3">
    <source>
        <dbReference type="PROSITE" id="PS50089"/>
    </source>
</evidence>
<dbReference type="VEuPathDB" id="GiardiaDB:DHA2_150328"/>
<dbReference type="PROSITE" id="PS50089">
    <property type="entry name" value="ZF_RING_2"/>
    <property type="match status" value="1"/>
</dbReference>
<keyword evidence="2" id="KW-0175">Coiled coil</keyword>
<dbReference type="Pfam" id="PF13920">
    <property type="entry name" value="zf-C3HC4_3"/>
    <property type="match status" value="1"/>
</dbReference>
<sequence>MITPIFGNCSGVISYVGFPEHSAGPAPSEEDSRLDSTTVNELDLFRTDKELFELAAAQARGRNLKMKRLRKTVRQLREEAQESYKERQRLYKDYGARIDYYVQHCNEMHNAVVEAIRDYHAATQVADEAEERADELAEQITGLKRENERARKACTRFRRRAAGARRPPIKKHTKLPEEAPMLPACVICLNRQRSHALIPCGHVILCETCSGELMGGAEARRAPFKCPCCRTASTASQKLFF</sequence>
<proteinExistence type="predicted"/>
<keyword evidence="1" id="KW-0479">Metal-binding</keyword>
<dbReference type="Gene3D" id="3.30.40.10">
    <property type="entry name" value="Zinc/RING finger domain, C3HC4 (zinc finger)"/>
    <property type="match status" value="1"/>
</dbReference>
<protein>
    <recommendedName>
        <fullName evidence="3">RING-type domain-containing protein</fullName>
    </recommendedName>
</protein>
<dbReference type="EMBL" id="AHGT01000120">
    <property type="protein sequence ID" value="ESU34894.1"/>
    <property type="molecule type" value="Genomic_DNA"/>
</dbReference>
<dbReference type="InterPro" id="IPR001841">
    <property type="entry name" value="Znf_RING"/>
</dbReference>
<organism evidence="4 5">
    <name type="scientific">Giardia intestinalis</name>
    <name type="common">Giardia lamblia</name>
    <dbReference type="NCBI Taxonomy" id="5741"/>
    <lineage>
        <taxon>Eukaryota</taxon>
        <taxon>Metamonada</taxon>
        <taxon>Diplomonadida</taxon>
        <taxon>Hexamitidae</taxon>
        <taxon>Giardiinae</taxon>
        <taxon>Giardia</taxon>
    </lineage>
</organism>
<evidence type="ECO:0000256" key="2">
    <source>
        <dbReference type="SAM" id="Coils"/>
    </source>
</evidence>
<keyword evidence="1" id="KW-0862">Zinc</keyword>
<evidence type="ECO:0000313" key="4">
    <source>
        <dbReference type="EMBL" id="ESU34894.1"/>
    </source>
</evidence>
<gene>
    <name evidence="4" type="ORF">DHA2_150328</name>
</gene>
<evidence type="ECO:0000256" key="1">
    <source>
        <dbReference type="PROSITE-ProRule" id="PRU00175"/>
    </source>
</evidence>
<name>V6T834_GIAIN</name>
<feature type="coiled-coil region" evidence="2">
    <location>
        <begin position="59"/>
        <end position="160"/>
    </location>
</feature>